<keyword evidence="3" id="KW-1185">Reference proteome</keyword>
<feature type="compositionally biased region" description="Polar residues" evidence="1">
    <location>
        <begin position="254"/>
        <end position="273"/>
    </location>
</feature>
<dbReference type="OrthoDB" id="2687798at2759"/>
<organism evidence="2 3">
    <name type="scientific">Trametes pubescens</name>
    <name type="common">White-rot fungus</name>
    <dbReference type="NCBI Taxonomy" id="154538"/>
    <lineage>
        <taxon>Eukaryota</taxon>
        <taxon>Fungi</taxon>
        <taxon>Dikarya</taxon>
        <taxon>Basidiomycota</taxon>
        <taxon>Agaricomycotina</taxon>
        <taxon>Agaricomycetes</taxon>
        <taxon>Polyporales</taxon>
        <taxon>Polyporaceae</taxon>
        <taxon>Trametes</taxon>
    </lineage>
</organism>
<reference evidence="2 3" key="1">
    <citation type="submission" date="2016-10" db="EMBL/GenBank/DDBJ databases">
        <title>Genome sequence of the basidiomycete white-rot fungus Trametes pubescens.</title>
        <authorList>
            <person name="Makela M.R."/>
            <person name="Granchi Z."/>
            <person name="Peng M."/>
            <person name="De Vries R.P."/>
            <person name="Grigoriev I."/>
            <person name="Riley R."/>
            <person name="Hilden K."/>
        </authorList>
    </citation>
    <scope>NUCLEOTIDE SEQUENCE [LARGE SCALE GENOMIC DNA]</scope>
    <source>
        <strain evidence="2 3">FBCC735</strain>
    </source>
</reference>
<feature type="region of interest" description="Disordered" evidence="1">
    <location>
        <begin position="23"/>
        <end position="351"/>
    </location>
</feature>
<dbReference type="OMA" id="NQEGVGF"/>
<feature type="compositionally biased region" description="Basic and acidic residues" evidence="1">
    <location>
        <begin position="234"/>
        <end position="251"/>
    </location>
</feature>
<protein>
    <submittedName>
        <fullName evidence="2">Uncharacterized protein</fullName>
    </submittedName>
</protein>
<evidence type="ECO:0000313" key="2">
    <source>
        <dbReference type="EMBL" id="OJT15481.1"/>
    </source>
</evidence>
<accession>A0A1M2W6J5</accession>
<comment type="caution">
    <text evidence="2">The sequence shown here is derived from an EMBL/GenBank/DDBJ whole genome shotgun (WGS) entry which is preliminary data.</text>
</comment>
<feature type="compositionally biased region" description="Polar residues" evidence="1">
    <location>
        <begin position="209"/>
        <end position="227"/>
    </location>
</feature>
<evidence type="ECO:0000313" key="3">
    <source>
        <dbReference type="Proteomes" id="UP000184267"/>
    </source>
</evidence>
<name>A0A1M2W6J5_TRAPU</name>
<feature type="compositionally biased region" description="Polar residues" evidence="1">
    <location>
        <begin position="37"/>
        <end position="48"/>
    </location>
</feature>
<dbReference type="AlphaFoldDB" id="A0A1M2W6J5"/>
<feature type="compositionally biased region" description="Basic and acidic residues" evidence="1">
    <location>
        <begin position="305"/>
        <end position="316"/>
    </location>
</feature>
<feature type="compositionally biased region" description="Polar residues" evidence="1">
    <location>
        <begin position="104"/>
        <end position="114"/>
    </location>
</feature>
<gene>
    <name evidence="2" type="ORF">TRAPUB_7352</name>
</gene>
<evidence type="ECO:0000256" key="1">
    <source>
        <dbReference type="SAM" id="MobiDB-lite"/>
    </source>
</evidence>
<sequence length="351" mass="36694">MLSNSLRRATRTLPSARLFHASAITAAQTAPGKDPRQSQGTASQAGNRHSQDPHNQAARGGQRVASGEQSSGPHDAASRTVNESADRSGLSGNQEGVGFADQVGSASSTANKGTASGEGKGREEEATPEGLAATIKSKLGLGSSSGGAKQTRPFHTSVMRATASTVGQAPDASRVPKERTNGDQNPHLKHKSTQASPDKGKGNAGENPTLPSHQFDKNSSSGSQQKRAFSMSARRLEDQKHTAESYFKDVDTSPPASSKTHQVDGSGTGSQIRRPNEPMTGEFSRAGPESKEYETTTKNGQYDTPPDHGAESEQKGRYGNMSELDGSKSVSNKDEGPEGASKGGRKPEGRS</sequence>
<proteinExistence type="predicted"/>
<dbReference type="EMBL" id="MNAD01000155">
    <property type="protein sequence ID" value="OJT15481.1"/>
    <property type="molecule type" value="Genomic_DNA"/>
</dbReference>
<dbReference type="Proteomes" id="UP000184267">
    <property type="component" value="Unassembled WGS sequence"/>
</dbReference>